<accession>A0A843VTN3</accession>
<keyword evidence="5" id="KW-0653">Protein transport</keyword>
<dbReference type="InterPro" id="IPR007758">
    <property type="entry name" value="Nucleoporin_NSP1_C"/>
</dbReference>
<keyword evidence="6" id="KW-0811">Translocation</keyword>
<evidence type="ECO:0000256" key="4">
    <source>
        <dbReference type="ARBA" id="ARBA00022816"/>
    </source>
</evidence>
<evidence type="ECO:0000313" key="12">
    <source>
        <dbReference type="Proteomes" id="UP000652761"/>
    </source>
</evidence>
<proteinExistence type="inferred from homology"/>
<dbReference type="GO" id="GO:0017056">
    <property type="term" value="F:structural constituent of nuclear pore"/>
    <property type="evidence" value="ECO:0007669"/>
    <property type="project" value="InterPro"/>
</dbReference>
<dbReference type="PANTHER" id="PTHR12084:SF0">
    <property type="entry name" value="NUCLEAR PORE GLYCOPROTEIN P62"/>
    <property type="match status" value="1"/>
</dbReference>
<evidence type="ECO:0000256" key="5">
    <source>
        <dbReference type="ARBA" id="ARBA00022927"/>
    </source>
</evidence>
<name>A0A843VTN3_COLES</name>
<dbReference type="Proteomes" id="UP000652761">
    <property type="component" value="Unassembled WGS sequence"/>
</dbReference>
<sequence>MASSSKCLSVSVQQGGEVGPVDGKKREGGSGCDGRKESTVGGETCRSTPRTCEDPLGGCSLEVDNALFLFASFAEDFFQESPFSCGRAVGPDGPCGLLSETVVTSALLARPAVSNHLRAAMAVVDEAYQGEESSATENGKLSKGEVMDILSIVENFMETRAGTKLMSLTFVSIVKSSGILLTLQVCFLWQIIREWNSELQERTGKFRKQATAVAEWDRRILQNRDVLIRLEAEVAKVVETQTSLERQLELIETHQLEVDKALQSMEVEAERIYKDESGLLLADEAASVRDSMSVSQLFELFKGFFHTQSWDSYVLFTFYQSSL</sequence>
<dbReference type="GO" id="GO:0044613">
    <property type="term" value="C:nuclear pore central transport channel"/>
    <property type="evidence" value="ECO:0007669"/>
    <property type="project" value="TreeGrafter"/>
</dbReference>
<keyword evidence="8" id="KW-0539">Nucleus</keyword>
<evidence type="ECO:0000259" key="10">
    <source>
        <dbReference type="Pfam" id="PF05064"/>
    </source>
</evidence>
<evidence type="ECO:0000256" key="2">
    <source>
        <dbReference type="ARBA" id="ARBA00005911"/>
    </source>
</evidence>
<evidence type="ECO:0000256" key="1">
    <source>
        <dbReference type="ARBA" id="ARBA00004567"/>
    </source>
</evidence>
<dbReference type="EMBL" id="NMUH01002327">
    <property type="protein sequence ID" value="MQL99305.1"/>
    <property type="molecule type" value="Genomic_DNA"/>
</dbReference>
<keyword evidence="7" id="KW-0906">Nuclear pore complex</keyword>
<dbReference type="OrthoDB" id="344345at2759"/>
<organism evidence="11 12">
    <name type="scientific">Colocasia esculenta</name>
    <name type="common">Wild taro</name>
    <name type="synonym">Arum esculentum</name>
    <dbReference type="NCBI Taxonomy" id="4460"/>
    <lineage>
        <taxon>Eukaryota</taxon>
        <taxon>Viridiplantae</taxon>
        <taxon>Streptophyta</taxon>
        <taxon>Embryophyta</taxon>
        <taxon>Tracheophyta</taxon>
        <taxon>Spermatophyta</taxon>
        <taxon>Magnoliopsida</taxon>
        <taxon>Liliopsida</taxon>
        <taxon>Araceae</taxon>
        <taxon>Aroideae</taxon>
        <taxon>Colocasieae</taxon>
        <taxon>Colocasia</taxon>
    </lineage>
</organism>
<evidence type="ECO:0000256" key="3">
    <source>
        <dbReference type="ARBA" id="ARBA00022448"/>
    </source>
</evidence>
<comment type="subcellular location">
    <subcellularLocation>
        <location evidence="1">Nucleus</location>
        <location evidence="1">Nuclear pore complex</location>
    </subcellularLocation>
</comment>
<gene>
    <name evidence="11" type="ORF">Taro_032034</name>
</gene>
<dbReference type="PANTHER" id="PTHR12084">
    <property type="entry name" value="NUCLEAR PORE GLYCOPROTEIN P62-RELATED"/>
    <property type="match status" value="1"/>
</dbReference>
<keyword evidence="3" id="KW-0813">Transport</keyword>
<dbReference type="InterPro" id="IPR026010">
    <property type="entry name" value="NSP1/NUP62"/>
</dbReference>
<dbReference type="GO" id="GO:0006606">
    <property type="term" value="P:protein import into nucleus"/>
    <property type="evidence" value="ECO:0007669"/>
    <property type="project" value="TreeGrafter"/>
</dbReference>
<dbReference type="GO" id="GO:0005543">
    <property type="term" value="F:phospholipid binding"/>
    <property type="evidence" value="ECO:0007669"/>
    <property type="project" value="TreeGrafter"/>
</dbReference>
<evidence type="ECO:0000256" key="9">
    <source>
        <dbReference type="SAM" id="MobiDB-lite"/>
    </source>
</evidence>
<evidence type="ECO:0000256" key="8">
    <source>
        <dbReference type="ARBA" id="ARBA00023242"/>
    </source>
</evidence>
<dbReference type="Gene3D" id="1.20.5.170">
    <property type="match status" value="1"/>
</dbReference>
<keyword evidence="4" id="KW-0509">mRNA transport</keyword>
<evidence type="ECO:0000313" key="11">
    <source>
        <dbReference type="EMBL" id="MQL99305.1"/>
    </source>
</evidence>
<dbReference type="FunFam" id="1.20.5.170:FF:000040">
    <property type="entry name" value="Nuclear pore glycoprotein p62"/>
    <property type="match status" value="1"/>
</dbReference>
<dbReference type="GO" id="GO:0006405">
    <property type="term" value="P:RNA export from nucleus"/>
    <property type="evidence" value="ECO:0007669"/>
    <property type="project" value="TreeGrafter"/>
</dbReference>
<reference evidence="11" key="1">
    <citation type="submission" date="2017-07" db="EMBL/GenBank/DDBJ databases">
        <title>Taro Niue Genome Assembly and Annotation.</title>
        <authorList>
            <person name="Atibalentja N."/>
            <person name="Keating K."/>
            <person name="Fields C.J."/>
        </authorList>
    </citation>
    <scope>NUCLEOTIDE SEQUENCE</scope>
    <source>
        <strain evidence="11">Niue_2</strain>
        <tissue evidence="11">Leaf</tissue>
    </source>
</reference>
<dbReference type="GO" id="GO:0051028">
    <property type="term" value="P:mRNA transport"/>
    <property type="evidence" value="ECO:0007669"/>
    <property type="project" value="UniProtKB-KW"/>
</dbReference>
<evidence type="ECO:0000256" key="6">
    <source>
        <dbReference type="ARBA" id="ARBA00023010"/>
    </source>
</evidence>
<comment type="similarity">
    <text evidence="2">Belongs to the nucleoporin NSP1/NUP62 family.</text>
</comment>
<feature type="region of interest" description="Disordered" evidence="9">
    <location>
        <begin position="1"/>
        <end position="47"/>
    </location>
</feature>
<dbReference type="Pfam" id="PF05064">
    <property type="entry name" value="Nsp1_C"/>
    <property type="match status" value="1"/>
</dbReference>
<evidence type="ECO:0000256" key="7">
    <source>
        <dbReference type="ARBA" id="ARBA00023132"/>
    </source>
</evidence>
<feature type="compositionally biased region" description="Basic and acidic residues" evidence="9">
    <location>
        <begin position="22"/>
        <end position="38"/>
    </location>
</feature>
<feature type="domain" description="Nucleoporin NSP1-like C-terminal" evidence="10">
    <location>
        <begin position="188"/>
        <end position="275"/>
    </location>
</feature>
<protein>
    <recommendedName>
        <fullName evidence="10">Nucleoporin NSP1-like C-terminal domain-containing protein</fullName>
    </recommendedName>
</protein>
<dbReference type="AlphaFoldDB" id="A0A843VTN3"/>
<feature type="compositionally biased region" description="Polar residues" evidence="9">
    <location>
        <begin position="1"/>
        <end position="14"/>
    </location>
</feature>
<keyword evidence="12" id="KW-1185">Reference proteome</keyword>
<comment type="caution">
    <text evidence="11">The sequence shown here is derived from an EMBL/GenBank/DDBJ whole genome shotgun (WGS) entry which is preliminary data.</text>
</comment>